<name>A0A1F5BUQ8_9BACT</name>
<organism evidence="2 3">
    <name type="scientific">Candidatus Azambacteria bacterium RIFCSPLOWO2_01_FULL_46_25</name>
    <dbReference type="NCBI Taxonomy" id="1797298"/>
    <lineage>
        <taxon>Bacteria</taxon>
        <taxon>Candidatus Azamiibacteriota</taxon>
    </lineage>
</organism>
<comment type="caution">
    <text evidence="2">The sequence shown here is derived from an EMBL/GenBank/DDBJ whole genome shotgun (WGS) entry which is preliminary data.</text>
</comment>
<dbReference type="InterPro" id="IPR043519">
    <property type="entry name" value="NT_sf"/>
</dbReference>
<sequence length="319" mass="35401">MTSLHRSILSTLALHSAESHPYLTIPELYDCLHKDASEKDARPPTLREVAHAVSELAHGGKINAQNGFFALAGSAPWQEGTGQTEKKLAQARYALALLKIVPFVRAIAVTGSVSFGNAKEASDLDLFILTKRGRVWTVRLLALAVLELLGKRRDRAAKTGKICLNYFMAESAKPPVQNVASATMFKRALPVFGTRLFFDFISRNAWMKNFLYRPEHDKKEGTSRLQATSSSTLSSLPKGYKLQAGFKSIGELFLAGATGAVLERLARSWQEKRLLRKKTGKANAEHFILADDVIMLHHPNSKNKEVMARYRRIMAGLKL</sequence>
<dbReference type="InterPro" id="IPR002934">
    <property type="entry name" value="Polymerase_NTP_transf_dom"/>
</dbReference>
<protein>
    <recommendedName>
        <fullName evidence="1">Polymerase nucleotidyl transferase domain-containing protein</fullName>
    </recommendedName>
</protein>
<evidence type="ECO:0000313" key="3">
    <source>
        <dbReference type="Proteomes" id="UP000176650"/>
    </source>
</evidence>
<gene>
    <name evidence="2" type="ORF">A2988_02270</name>
</gene>
<dbReference type="Pfam" id="PF01909">
    <property type="entry name" value="NTP_transf_2"/>
    <property type="match status" value="1"/>
</dbReference>
<dbReference type="GO" id="GO:0016779">
    <property type="term" value="F:nucleotidyltransferase activity"/>
    <property type="evidence" value="ECO:0007669"/>
    <property type="project" value="InterPro"/>
</dbReference>
<accession>A0A1F5BUQ8</accession>
<evidence type="ECO:0000259" key="1">
    <source>
        <dbReference type="Pfam" id="PF01909"/>
    </source>
</evidence>
<reference evidence="2 3" key="1">
    <citation type="journal article" date="2016" name="Nat. Commun.">
        <title>Thousands of microbial genomes shed light on interconnected biogeochemical processes in an aquifer system.</title>
        <authorList>
            <person name="Anantharaman K."/>
            <person name="Brown C.T."/>
            <person name="Hug L.A."/>
            <person name="Sharon I."/>
            <person name="Castelle C.J."/>
            <person name="Probst A.J."/>
            <person name="Thomas B.C."/>
            <person name="Singh A."/>
            <person name="Wilkins M.J."/>
            <person name="Karaoz U."/>
            <person name="Brodie E.L."/>
            <person name="Williams K.H."/>
            <person name="Hubbard S.S."/>
            <person name="Banfield J.F."/>
        </authorList>
    </citation>
    <scope>NUCLEOTIDE SEQUENCE [LARGE SCALE GENOMIC DNA]</scope>
</reference>
<evidence type="ECO:0000313" key="2">
    <source>
        <dbReference type="EMBL" id="OGD34330.1"/>
    </source>
</evidence>
<dbReference type="STRING" id="1797298.A2988_02270"/>
<dbReference type="Gene3D" id="3.30.460.10">
    <property type="entry name" value="Beta Polymerase, domain 2"/>
    <property type="match status" value="1"/>
</dbReference>
<dbReference type="AlphaFoldDB" id="A0A1F5BUQ8"/>
<feature type="domain" description="Polymerase nucleotidyl transferase" evidence="1">
    <location>
        <begin position="97"/>
        <end position="134"/>
    </location>
</feature>
<dbReference type="EMBL" id="MEYS01000001">
    <property type="protein sequence ID" value="OGD34330.1"/>
    <property type="molecule type" value="Genomic_DNA"/>
</dbReference>
<dbReference type="Proteomes" id="UP000176650">
    <property type="component" value="Unassembled WGS sequence"/>
</dbReference>
<dbReference type="SUPFAM" id="SSF81301">
    <property type="entry name" value="Nucleotidyltransferase"/>
    <property type="match status" value="1"/>
</dbReference>
<proteinExistence type="predicted"/>